<dbReference type="Pfam" id="PF00750">
    <property type="entry name" value="tRNA-synt_1d"/>
    <property type="match status" value="1"/>
</dbReference>
<dbReference type="InterPro" id="IPR035684">
    <property type="entry name" value="ArgRS_core"/>
</dbReference>
<name>A0A310SBP1_9HYME</name>
<evidence type="ECO:0000256" key="2">
    <source>
        <dbReference type="ARBA" id="ARBA00012837"/>
    </source>
</evidence>
<keyword evidence="3 12" id="KW-0436">Ligase</keyword>
<dbReference type="PANTHER" id="PTHR11956">
    <property type="entry name" value="ARGINYL-TRNA SYNTHETASE"/>
    <property type="match status" value="1"/>
</dbReference>
<dbReference type="EC" id="6.1.1.19" evidence="2"/>
<evidence type="ECO:0000256" key="6">
    <source>
        <dbReference type="ARBA" id="ARBA00022917"/>
    </source>
</evidence>
<feature type="non-terminal residue" evidence="14">
    <location>
        <position position="1"/>
    </location>
</feature>
<dbReference type="Gene3D" id="3.40.50.620">
    <property type="entry name" value="HUPs"/>
    <property type="match status" value="1"/>
</dbReference>
<evidence type="ECO:0000259" key="13">
    <source>
        <dbReference type="SMART" id="SM00836"/>
    </source>
</evidence>
<evidence type="ECO:0000256" key="3">
    <source>
        <dbReference type="ARBA" id="ARBA00022598"/>
    </source>
</evidence>
<organism evidence="14 15">
    <name type="scientific">Eufriesea mexicana</name>
    <dbReference type="NCBI Taxonomy" id="516756"/>
    <lineage>
        <taxon>Eukaryota</taxon>
        <taxon>Metazoa</taxon>
        <taxon>Ecdysozoa</taxon>
        <taxon>Arthropoda</taxon>
        <taxon>Hexapoda</taxon>
        <taxon>Insecta</taxon>
        <taxon>Pterygota</taxon>
        <taxon>Neoptera</taxon>
        <taxon>Endopterygota</taxon>
        <taxon>Hymenoptera</taxon>
        <taxon>Apocrita</taxon>
        <taxon>Aculeata</taxon>
        <taxon>Apoidea</taxon>
        <taxon>Anthophila</taxon>
        <taxon>Apidae</taxon>
        <taxon>Eufriesea</taxon>
    </lineage>
</organism>
<dbReference type="FunFam" id="3.40.50.620:FF:000058">
    <property type="entry name" value="Mitochondrial arginyl-tRNA synthetase"/>
    <property type="match status" value="1"/>
</dbReference>
<dbReference type="OrthoDB" id="68056at2759"/>
<evidence type="ECO:0000313" key="14">
    <source>
        <dbReference type="EMBL" id="OAD46966.1"/>
    </source>
</evidence>
<dbReference type="Proteomes" id="UP000250275">
    <property type="component" value="Unassembled WGS sequence"/>
</dbReference>
<dbReference type="InterPro" id="IPR009080">
    <property type="entry name" value="tRNAsynth_Ia_anticodon-bd"/>
</dbReference>
<dbReference type="NCBIfam" id="TIGR00456">
    <property type="entry name" value="argS"/>
    <property type="match status" value="1"/>
</dbReference>
<proteinExistence type="inferred from homology"/>
<protein>
    <recommendedName>
        <fullName evidence="9">Probable arginine--tRNA ligase, mitochondrial</fullName>
        <ecNumber evidence="2">6.1.1.19</ecNumber>
    </recommendedName>
    <alternativeName>
        <fullName evidence="8">Arginyl-tRNA synthetase</fullName>
    </alternativeName>
</protein>
<dbReference type="SUPFAM" id="SSF52374">
    <property type="entry name" value="Nucleotidylyl transferase"/>
    <property type="match status" value="1"/>
</dbReference>
<comment type="catalytic activity">
    <reaction evidence="10">
        <text>tRNA(Arg) + L-arginine + ATP = L-arginyl-tRNA(Arg) + AMP + diphosphate</text>
        <dbReference type="Rhea" id="RHEA:20301"/>
        <dbReference type="Rhea" id="RHEA-COMP:9658"/>
        <dbReference type="Rhea" id="RHEA-COMP:9673"/>
        <dbReference type="ChEBI" id="CHEBI:30616"/>
        <dbReference type="ChEBI" id="CHEBI:32682"/>
        <dbReference type="ChEBI" id="CHEBI:33019"/>
        <dbReference type="ChEBI" id="CHEBI:78442"/>
        <dbReference type="ChEBI" id="CHEBI:78513"/>
        <dbReference type="ChEBI" id="CHEBI:456215"/>
        <dbReference type="EC" id="6.1.1.19"/>
    </reaction>
</comment>
<dbReference type="GO" id="GO:0005739">
    <property type="term" value="C:mitochondrion"/>
    <property type="evidence" value="ECO:0007669"/>
    <property type="project" value="TreeGrafter"/>
</dbReference>
<dbReference type="Gene3D" id="1.10.730.10">
    <property type="entry name" value="Isoleucyl-tRNA Synthetase, Domain 1"/>
    <property type="match status" value="1"/>
</dbReference>
<keyword evidence="5 12" id="KW-0067">ATP-binding</keyword>
<dbReference type="PANTHER" id="PTHR11956:SF11">
    <property type="entry name" value="ARGININE--TRNA LIGASE, MITOCHONDRIAL-RELATED"/>
    <property type="match status" value="1"/>
</dbReference>
<dbReference type="EMBL" id="KQ797310">
    <property type="protein sequence ID" value="OAD46966.1"/>
    <property type="molecule type" value="Genomic_DNA"/>
</dbReference>
<evidence type="ECO:0000256" key="10">
    <source>
        <dbReference type="ARBA" id="ARBA00049339"/>
    </source>
</evidence>
<dbReference type="AlphaFoldDB" id="A0A310SBP1"/>
<keyword evidence="15" id="KW-1185">Reference proteome</keyword>
<dbReference type="FunFam" id="1.10.730.10:FF:000006">
    <property type="entry name" value="Arginyl-tRNA synthetase 2, mitochondrial"/>
    <property type="match status" value="1"/>
</dbReference>
<evidence type="ECO:0000256" key="11">
    <source>
        <dbReference type="ARBA" id="ARBA00049595"/>
    </source>
</evidence>
<comment type="similarity">
    <text evidence="1 12">Belongs to the class-I aminoacyl-tRNA synthetase family.</text>
</comment>
<dbReference type="SMART" id="SM00836">
    <property type="entry name" value="DALR_1"/>
    <property type="match status" value="1"/>
</dbReference>
<dbReference type="SUPFAM" id="SSF47323">
    <property type="entry name" value="Anticodon-binding domain of a subclass of class I aminoacyl-tRNA synthetases"/>
    <property type="match status" value="1"/>
</dbReference>
<feature type="domain" description="DALR anticodon binding" evidence="13">
    <location>
        <begin position="390"/>
        <end position="505"/>
    </location>
</feature>
<dbReference type="Pfam" id="PF05746">
    <property type="entry name" value="DALR_1"/>
    <property type="match status" value="1"/>
</dbReference>
<evidence type="ECO:0000256" key="12">
    <source>
        <dbReference type="RuleBase" id="RU363038"/>
    </source>
</evidence>
<evidence type="ECO:0000313" key="15">
    <source>
        <dbReference type="Proteomes" id="UP000250275"/>
    </source>
</evidence>
<sequence length="505" mass="58081">VIKPLPNIDNVYHQKMMSNLYLKFNNEIDRYVKTILENNVSGVMPPLLVDNNKNIVVEFSSLNIAKPFHMGHLRSTIIGNCIANINSFLQNQVTKINYLGDWGTQFGCIYLGLQLNSIDIKMEKDPIETLYKVYVKTNSLIEEKPEVQNIAMKFFRKLELEGDNIIYENWQTIKHITVQELEKTYKRLGISFDRYDWESMYTVKNMTSIINRMKEMNLITLDGNKRTMVRVNKNKHVPILKSDGTSLYISRDIAAAIDRYERNKFDAMYYVVDISQSAHFISLIEILNAMELPWANRLKHVAFAKLCGMSTRKGKVIFLKDVLNNAKKCMKSKQLLTSTTKVDSSDIDKTADILATSGVIIQDLKQNKLNSYSYDLQSMFQINGDCGTKLQYTHCRLCSLKNLCNNELVTECDPSLLKEPAVDLLITMISQFDEVVLKCYEQLEPCILTIYLFKLCKVINNAFNKLNINKAERDIGNQRLLLFYVAKCVLAQGMKLLGLIPLKKM</sequence>
<reference evidence="14 15" key="1">
    <citation type="submission" date="2015-07" db="EMBL/GenBank/DDBJ databases">
        <title>The genome of Eufriesea mexicana.</title>
        <authorList>
            <person name="Pan H."/>
            <person name="Kapheim K."/>
        </authorList>
    </citation>
    <scope>NUCLEOTIDE SEQUENCE [LARGE SCALE GENOMIC DNA]</scope>
    <source>
        <strain evidence="14">0111107269</strain>
        <tissue evidence="14">Whole body</tissue>
    </source>
</reference>
<accession>A0A310SBP1</accession>
<gene>
    <name evidence="14" type="ORF">WN48_06234</name>
</gene>
<evidence type="ECO:0000256" key="1">
    <source>
        <dbReference type="ARBA" id="ARBA00005594"/>
    </source>
</evidence>
<keyword evidence="7 12" id="KW-0030">Aminoacyl-tRNA synthetase</keyword>
<evidence type="ECO:0000256" key="5">
    <source>
        <dbReference type="ARBA" id="ARBA00022840"/>
    </source>
</evidence>
<dbReference type="InterPro" id="IPR008909">
    <property type="entry name" value="DALR_anticod-bd"/>
</dbReference>
<dbReference type="GO" id="GO:0005524">
    <property type="term" value="F:ATP binding"/>
    <property type="evidence" value="ECO:0007669"/>
    <property type="project" value="UniProtKB-KW"/>
</dbReference>
<dbReference type="GO" id="GO:0032543">
    <property type="term" value="P:mitochondrial translation"/>
    <property type="evidence" value="ECO:0007669"/>
    <property type="project" value="TreeGrafter"/>
</dbReference>
<dbReference type="PRINTS" id="PR01038">
    <property type="entry name" value="TRNASYNTHARG"/>
</dbReference>
<dbReference type="InterPro" id="IPR014729">
    <property type="entry name" value="Rossmann-like_a/b/a_fold"/>
</dbReference>
<comment type="function">
    <text evidence="11">Catalyzes the attachment of arginine to tRNA(Arg) in a two-step reaction: arginine is first activated by ATP to form Arg-AMP and then transferred to the acceptor end of tRNA(Arg).</text>
</comment>
<keyword evidence="6 12" id="KW-0648">Protein biosynthesis</keyword>
<evidence type="ECO:0000256" key="4">
    <source>
        <dbReference type="ARBA" id="ARBA00022741"/>
    </source>
</evidence>
<evidence type="ECO:0000256" key="9">
    <source>
        <dbReference type="ARBA" id="ARBA00039495"/>
    </source>
</evidence>
<evidence type="ECO:0000256" key="7">
    <source>
        <dbReference type="ARBA" id="ARBA00023146"/>
    </source>
</evidence>
<dbReference type="GO" id="GO:0006420">
    <property type="term" value="P:arginyl-tRNA aminoacylation"/>
    <property type="evidence" value="ECO:0007669"/>
    <property type="project" value="InterPro"/>
</dbReference>
<keyword evidence="4 12" id="KW-0547">Nucleotide-binding</keyword>
<evidence type="ECO:0000256" key="8">
    <source>
        <dbReference type="ARBA" id="ARBA00033033"/>
    </source>
</evidence>
<dbReference type="GO" id="GO:0004814">
    <property type="term" value="F:arginine-tRNA ligase activity"/>
    <property type="evidence" value="ECO:0007669"/>
    <property type="project" value="UniProtKB-EC"/>
</dbReference>
<dbReference type="InterPro" id="IPR001278">
    <property type="entry name" value="Arg-tRNA-ligase"/>
</dbReference>